<name>A0A0U2LWY4_9ENTE</name>
<dbReference type="EMBL" id="CP013655">
    <property type="protein sequence ID" value="ALS37621.1"/>
    <property type="molecule type" value="Genomic_DNA"/>
</dbReference>
<evidence type="ECO:0000313" key="1">
    <source>
        <dbReference type="EMBL" id="ALS37621.1"/>
    </source>
</evidence>
<gene>
    <name evidence="1" type="ORF">ATZ35_10795</name>
</gene>
<accession>A0A0U2LWY4</accession>
<proteinExistence type="predicted"/>
<keyword evidence="2" id="KW-1185">Reference proteome</keyword>
<protein>
    <submittedName>
        <fullName evidence="1">Uncharacterized protein</fullName>
    </submittedName>
</protein>
<evidence type="ECO:0000313" key="2">
    <source>
        <dbReference type="Proteomes" id="UP000067523"/>
    </source>
</evidence>
<dbReference type="AlphaFoldDB" id="A0A0U2LWY4"/>
<organism evidence="1 2">
    <name type="scientific">Enterococcus rotai</name>
    <dbReference type="NCBI Taxonomy" id="118060"/>
    <lineage>
        <taxon>Bacteria</taxon>
        <taxon>Bacillati</taxon>
        <taxon>Bacillota</taxon>
        <taxon>Bacilli</taxon>
        <taxon>Lactobacillales</taxon>
        <taxon>Enterococcaceae</taxon>
        <taxon>Enterococcus</taxon>
    </lineage>
</organism>
<dbReference type="Proteomes" id="UP000067523">
    <property type="component" value="Chromosome"/>
</dbReference>
<sequence length="120" mass="14027">MRMKHVLLEMYFEDNLNLEKVLDDSNTFEDLVSSGISFTYADYELAYAGKNGIVHTLEDFAGFGGEMDIEPETENYEAVREELIKKWQSVCQRKIEEAVDEYLEIKKQFLQEKGIKDEIE</sequence>
<reference evidence="2" key="1">
    <citation type="submission" date="2015-12" db="EMBL/GenBank/DDBJ databases">
        <authorList>
            <person name="Lauer A."/>
            <person name="Humrighouse B."/>
            <person name="Loparev V."/>
            <person name="Shewmaker P.L."/>
            <person name="Whitney A.M."/>
            <person name="McLaughlin R.W."/>
        </authorList>
    </citation>
    <scope>NUCLEOTIDE SEQUENCE [LARGE SCALE GENOMIC DNA]</scope>
    <source>
        <strain evidence="2">LMG 26678</strain>
    </source>
</reference>
<dbReference type="KEGG" id="erx:ATZ35_10795"/>
<dbReference type="RefSeq" id="WP_208927258.1">
    <property type="nucleotide sequence ID" value="NZ_CP013655.1"/>
</dbReference>